<dbReference type="FunFam" id="3.15.10.30:FF:000001">
    <property type="entry name" value="Takeout-like protein 1"/>
    <property type="match status" value="1"/>
</dbReference>
<sequence length="252" mass="28288">MKFFILTIIIVGVVFAGYVDLIHAATLPDYVIPCKRNDPNIEKCIVNAVNHIKPHLKNGIKDLNVPAMEPLSLGTLNILESGSSGINVKAIDLNIYGASNFEIRKFKISDDGLRYDFELNLPHLEGEGHYDISGKILTLPIKGRGPFTGNFDNFYAFVKLIVEKTVIDGEEYLRVKDLQVKVRTGKGNINLQNLFNGDKTLGDVVNDTINQNFELFTNELIGPIERALDKKFLAIARKIMENFTYNELFPTN</sequence>
<dbReference type="GO" id="GO:0005615">
    <property type="term" value="C:extracellular space"/>
    <property type="evidence" value="ECO:0007669"/>
    <property type="project" value="TreeGrafter"/>
</dbReference>
<organism evidence="4 5">
    <name type="scientific">Glossina fuscipes</name>
    <dbReference type="NCBI Taxonomy" id="7396"/>
    <lineage>
        <taxon>Eukaryota</taxon>
        <taxon>Metazoa</taxon>
        <taxon>Ecdysozoa</taxon>
        <taxon>Arthropoda</taxon>
        <taxon>Hexapoda</taxon>
        <taxon>Insecta</taxon>
        <taxon>Pterygota</taxon>
        <taxon>Neoptera</taxon>
        <taxon>Endopterygota</taxon>
        <taxon>Diptera</taxon>
        <taxon>Brachycera</taxon>
        <taxon>Muscomorpha</taxon>
        <taxon>Hippoboscoidea</taxon>
        <taxon>Glossinidae</taxon>
        <taxon>Glossina</taxon>
    </lineage>
</organism>
<keyword evidence="1" id="KW-0732">Signal</keyword>
<dbReference type="PANTHER" id="PTHR11008">
    <property type="entry name" value="PROTEIN TAKEOUT-LIKE PROTEIN"/>
    <property type="match status" value="1"/>
</dbReference>
<accession>A0A9C5Z699</accession>
<dbReference type="AlphaFoldDB" id="A0A9C5Z699"/>
<dbReference type="PANTHER" id="PTHR11008:SF14">
    <property type="entry name" value="CIRCADIAN CLOCK-CONTROLLED PROTEIN-LIKE PROTEIN"/>
    <property type="match status" value="1"/>
</dbReference>
<dbReference type="KEGG" id="gfs:119638082"/>
<reference evidence="5" key="1">
    <citation type="submission" date="2025-08" db="UniProtKB">
        <authorList>
            <consortium name="RefSeq"/>
        </authorList>
    </citation>
    <scope>IDENTIFICATION</scope>
    <source>
        <tissue evidence="5">Whole body pupa</tissue>
    </source>
</reference>
<evidence type="ECO:0000313" key="5">
    <source>
        <dbReference type="RefSeq" id="XP_037890634.1"/>
    </source>
</evidence>
<comment type="similarity">
    <text evidence="3">Belongs to the TO family.</text>
</comment>
<dbReference type="Gene3D" id="3.15.10.30">
    <property type="entry name" value="Haemolymph juvenile hormone binding protein"/>
    <property type="match status" value="1"/>
</dbReference>
<gene>
    <name evidence="5" type="primary">LOC119638082</name>
</gene>
<dbReference type="GeneID" id="119638082"/>
<dbReference type="InterPro" id="IPR010562">
    <property type="entry name" value="Haemolymph_juvenile_hormone-bd"/>
</dbReference>
<dbReference type="RefSeq" id="XP_037890634.1">
    <property type="nucleotide sequence ID" value="XM_038034706.1"/>
</dbReference>
<keyword evidence="2" id="KW-0090">Biological rhythms</keyword>
<dbReference type="SMART" id="SM00700">
    <property type="entry name" value="JHBP"/>
    <property type="match status" value="1"/>
</dbReference>
<dbReference type="Pfam" id="PF06585">
    <property type="entry name" value="JHBP"/>
    <property type="match status" value="1"/>
</dbReference>
<evidence type="ECO:0000256" key="1">
    <source>
        <dbReference type="ARBA" id="ARBA00022729"/>
    </source>
</evidence>
<name>A0A9C5Z699_9MUSC</name>
<proteinExistence type="inferred from homology"/>
<keyword evidence="4" id="KW-1185">Reference proteome</keyword>
<dbReference type="InterPro" id="IPR038606">
    <property type="entry name" value="To_sf"/>
</dbReference>
<evidence type="ECO:0000256" key="3">
    <source>
        <dbReference type="ARBA" id="ARBA00060902"/>
    </source>
</evidence>
<evidence type="ECO:0000256" key="2">
    <source>
        <dbReference type="ARBA" id="ARBA00023108"/>
    </source>
</evidence>
<protein>
    <submittedName>
        <fullName evidence="5">Protein takeout</fullName>
    </submittedName>
</protein>
<dbReference type="GO" id="GO:0007623">
    <property type="term" value="P:circadian rhythm"/>
    <property type="evidence" value="ECO:0007669"/>
    <property type="project" value="UniProtKB-ARBA"/>
</dbReference>
<evidence type="ECO:0000313" key="4">
    <source>
        <dbReference type="Proteomes" id="UP000092443"/>
    </source>
</evidence>
<dbReference type="Proteomes" id="UP000092443">
    <property type="component" value="Unplaced"/>
</dbReference>